<dbReference type="EMBL" id="VUNN01000012">
    <property type="protein sequence ID" value="MSU06522.1"/>
    <property type="molecule type" value="Genomic_DNA"/>
</dbReference>
<dbReference type="GO" id="GO:0008652">
    <property type="term" value="P:amino acid biosynthetic process"/>
    <property type="evidence" value="ECO:0007669"/>
    <property type="project" value="UniProtKB-KW"/>
</dbReference>
<dbReference type="EC" id="2.5.1.54" evidence="8"/>
<accession>A0A7X2PCU5</accession>
<dbReference type="Gene3D" id="3.20.20.70">
    <property type="entry name" value="Aldolase class I"/>
    <property type="match status" value="1"/>
</dbReference>
<proteinExistence type="inferred from homology"/>
<dbReference type="UniPathway" id="UPA00053">
    <property type="reaction ID" value="UER00084"/>
</dbReference>
<dbReference type="AlphaFoldDB" id="A0A7X2PCU5"/>
<dbReference type="PANTHER" id="PTHR21225:SF10">
    <property type="entry name" value="PHOSPHO-2-DEHYDRO-3-DEOXYHEPTONATE ALDOLASE, TYR-SENSITIVE"/>
    <property type="match status" value="1"/>
</dbReference>
<evidence type="ECO:0000256" key="2">
    <source>
        <dbReference type="ARBA" id="ARBA00004688"/>
    </source>
</evidence>
<keyword evidence="5 8" id="KW-0808">Transferase</keyword>
<dbReference type="RefSeq" id="WP_154425493.1">
    <property type="nucleotide sequence ID" value="NZ_VUNN01000012.1"/>
</dbReference>
<evidence type="ECO:0000256" key="4">
    <source>
        <dbReference type="ARBA" id="ARBA00022605"/>
    </source>
</evidence>
<keyword evidence="11" id="KW-1185">Reference proteome</keyword>
<reference evidence="10 11" key="1">
    <citation type="submission" date="2019-08" db="EMBL/GenBank/DDBJ databases">
        <title>In-depth cultivation of the pig gut microbiome towards novel bacterial diversity and tailored functional studies.</title>
        <authorList>
            <person name="Wylensek D."/>
            <person name="Hitch T.C.A."/>
            <person name="Clavel T."/>
        </authorList>
    </citation>
    <scope>NUCLEOTIDE SEQUENCE [LARGE SCALE GENOMIC DNA]</scope>
    <source>
        <strain evidence="10 11">NM-380-WT-3C1</strain>
    </source>
</reference>
<dbReference type="GO" id="GO:0042802">
    <property type="term" value="F:identical protein binding"/>
    <property type="evidence" value="ECO:0007669"/>
    <property type="project" value="UniProtKB-ARBA"/>
</dbReference>
<evidence type="ECO:0000259" key="9">
    <source>
        <dbReference type="Pfam" id="PF00793"/>
    </source>
</evidence>
<dbReference type="GO" id="GO:0005737">
    <property type="term" value="C:cytoplasm"/>
    <property type="evidence" value="ECO:0007669"/>
    <property type="project" value="TreeGrafter"/>
</dbReference>
<comment type="caution">
    <text evidence="10">The sequence shown here is derived from an EMBL/GenBank/DDBJ whole genome shotgun (WGS) entry which is preliminary data.</text>
</comment>
<dbReference type="GO" id="GO:0009423">
    <property type="term" value="P:chorismate biosynthetic process"/>
    <property type="evidence" value="ECO:0007669"/>
    <property type="project" value="UniProtKB-UniPathway"/>
</dbReference>
<organism evidence="10 11">
    <name type="scientific">Bullifex porci</name>
    <dbReference type="NCBI Taxonomy" id="2606638"/>
    <lineage>
        <taxon>Bacteria</taxon>
        <taxon>Pseudomonadati</taxon>
        <taxon>Spirochaetota</taxon>
        <taxon>Spirochaetia</taxon>
        <taxon>Spirochaetales</taxon>
        <taxon>Spirochaetaceae</taxon>
        <taxon>Bullifex</taxon>
    </lineage>
</organism>
<evidence type="ECO:0000256" key="1">
    <source>
        <dbReference type="ARBA" id="ARBA00003726"/>
    </source>
</evidence>
<dbReference type="PIRSF" id="PIRSF001361">
    <property type="entry name" value="DAHP_synthase"/>
    <property type="match status" value="1"/>
</dbReference>
<dbReference type="InterPro" id="IPR006219">
    <property type="entry name" value="DAHP_synth_1"/>
</dbReference>
<dbReference type="InterPro" id="IPR013785">
    <property type="entry name" value="Aldolase_TIM"/>
</dbReference>
<dbReference type="SUPFAM" id="SSF51569">
    <property type="entry name" value="Aldolase"/>
    <property type="match status" value="1"/>
</dbReference>
<dbReference type="Pfam" id="PF00793">
    <property type="entry name" value="DAHP_synth_1"/>
    <property type="match status" value="1"/>
</dbReference>
<name>A0A7X2PCU5_9SPIO</name>
<comment type="function">
    <text evidence="1 8">Stereospecific condensation of phosphoenolpyruvate (PEP) and D-erythrose-4-phosphate (E4P) giving rise to 3-deoxy-D-arabino-heptulosonate-7-phosphate (DAHP).</text>
</comment>
<evidence type="ECO:0000313" key="10">
    <source>
        <dbReference type="EMBL" id="MSU06522.1"/>
    </source>
</evidence>
<dbReference type="NCBIfam" id="NF009395">
    <property type="entry name" value="PRK12755.1"/>
    <property type="match status" value="1"/>
</dbReference>
<evidence type="ECO:0000256" key="7">
    <source>
        <dbReference type="ARBA" id="ARBA00047508"/>
    </source>
</evidence>
<comment type="similarity">
    <text evidence="3 8">Belongs to the class-I DAHP synthase family.</text>
</comment>
<evidence type="ECO:0000256" key="8">
    <source>
        <dbReference type="PIRNR" id="PIRNR001361"/>
    </source>
</evidence>
<keyword evidence="6 8" id="KW-0057">Aromatic amino acid biosynthesis</keyword>
<dbReference type="PANTHER" id="PTHR21225">
    <property type="entry name" value="PHOSPHO-2-DEHYDRO-3-DEOXYHEPTONATE ALDOLASE DAHP SYNTHETASE"/>
    <property type="match status" value="1"/>
</dbReference>
<protein>
    <recommendedName>
        <fullName evidence="8">Phospho-2-dehydro-3-deoxyheptonate aldolase</fullName>
        <ecNumber evidence="8">2.5.1.54</ecNumber>
    </recommendedName>
</protein>
<dbReference type="NCBIfam" id="TIGR00034">
    <property type="entry name" value="aroFGH"/>
    <property type="match status" value="1"/>
</dbReference>
<evidence type="ECO:0000256" key="6">
    <source>
        <dbReference type="ARBA" id="ARBA00023141"/>
    </source>
</evidence>
<dbReference type="FunFam" id="3.20.20.70:FF:000005">
    <property type="entry name" value="Phospho-2-dehydro-3-deoxyheptonate aldolase"/>
    <property type="match status" value="1"/>
</dbReference>
<evidence type="ECO:0000313" key="11">
    <source>
        <dbReference type="Proteomes" id="UP000460549"/>
    </source>
</evidence>
<feature type="domain" description="DAHP synthetase I/KDSA" evidence="9">
    <location>
        <begin position="40"/>
        <end position="337"/>
    </location>
</feature>
<sequence>MSNKDTRIVDIKPLATPNEIAKIYPISDELSQQITESRRIVENILNGTDHRLLAVVGPCSIHDPDAALDYSDRLKALSDMISDQFYVVMRVYFEKPRTTVGWKGLILDPDMDGSYDIEKGLKTARSLLIEIAKKGLALGCEVLDPIIPQYIDELMSWSSIGARTTESQTHRTLASGLSVPVGFKNSTSGELTNAINAIKSAAAPASFIGINKDGQTVVLSTKGNNAGHLILRGGDKAPNYYEDDVEVAKKKLYDAGINPAIIIDCSHGNSRKNFSRQKRVLRNVLDQVLWGEKAIRGFMLESNIFEGNQPICGDKSTLKYGVSVTDACIGWDETERILVHGAQLLKKAERYGGVMEVL</sequence>
<comment type="pathway">
    <text evidence="2 8">Metabolic intermediate biosynthesis; chorismate biosynthesis; chorismate from D-erythrose 4-phosphate and phosphoenolpyruvate: step 1/7.</text>
</comment>
<evidence type="ECO:0000256" key="3">
    <source>
        <dbReference type="ARBA" id="ARBA00007985"/>
    </source>
</evidence>
<dbReference type="Proteomes" id="UP000460549">
    <property type="component" value="Unassembled WGS sequence"/>
</dbReference>
<dbReference type="GO" id="GO:0009073">
    <property type="term" value="P:aromatic amino acid family biosynthetic process"/>
    <property type="evidence" value="ECO:0007669"/>
    <property type="project" value="UniProtKB-KW"/>
</dbReference>
<gene>
    <name evidence="10" type="ORF">FYJ80_06975</name>
</gene>
<dbReference type="GO" id="GO:0003849">
    <property type="term" value="F:3-deoxy-7-phosphoheptulonate synthase activity"/>
    <property type="evidence" value="ECO:0007669"/>
    <property type="project" value="UniProtKB-EC"/>
</dbReference>
<keyword evidence="4 8" id="KW-0028">Amino-acid biosynthesis</keyword>
<comment type="catalytic activity">
    <reaction evidence="7 8">
        <text>D-erythrose 4-phosphate + phosphoenolpyruvate + H2O = 7-phospho-2-dehydro-3-deoxy-D-arabino-heptonate + phosphate</text>
        <dbReference type="Rhea" id="RHEA:14717"/>
        <dbReference type="ChEBI" id="CHEBI:15377"/>
        <dbReference type="ChEBI" id="CHEBI:16897"/>
        <dbReference type="ChEBI" id="CHEBI:43474"/>
        <dbReference type="ChEBI" id="CHEBI:58394"/>
        <dbReference type="ChEBI" id="CHEBI:58702"/>
        <dbReference type="EC" id="2.5.1.54"/>
    </reaction>
</comment>
<evidence type="ECO:0000256" key="5">
    <source>
        <dbReference type="ARBA" id="ARBA00022679"/>
    </source>
</evidence>
<dbReference type="InterPro" id="IPR006218">
    <property type="entry name" value="DAHP1/KDSA"/>
</dbReference>